<dbReference type="InterPro" id="IPR053140">
    <property type="entry name" value="GDSL_Rv0518-like"/>
</dbReference>
<keyword evidence="5" id="KW-1185">Reference proteome</keyword>
<dbReference type="InterPro" id="IPR013830">
    <property type="entry name" value="SGNH_hydro"/>
</dbReference>
<dbReference type="Proteomes" id="UP000222531">
    <property type="component" value="Unassembled WGS sequence"/>
</dbReference>
<comment type="caution">
    <text evidence="4">The sequence shown here is derived from an EMBL/GenBank/DDBJ whole genome shotgun (WGS) entry which is preliminary data.</text>
</comment>
<reference evidence="4 5" key="1">
    <citation type="journal article" date="2017" name="Biochemistry">
        <title>Identification of the Biosynthetic Pathway for the Antibiotic Bicyclomycin.</title>
        <authorList>
            <person name="Patteson J."/>
            <person name="Cai W."/>
            <person name="Johnson R.A."/>
            <person name="Santa Maria K."/>
            <person name="Li B."/>
        </authorList>
    </citation>
    <scope>NUCLEOTIDE SEQUENCE [LARGE SCALE GENOMIC DNA]</scope>
    <source>
        <strain evidence="4 5">ATCC 21532</strain>
    </source>
</reference>
<keyword evidence="2" id="KW-0472">Membrane</keyword>
<protein>
    <submittedName>
        <fullName evidence="4">SGNH hydrolase</fullName>
    </submittedName>
</protein>
<evidence type="ECO:0000256" key="2">
    <source>
        <dbReference type="SAM" id="Phobius"/>
    </source>
</evidence>
<accession>A0A2G1XF69</accession>
<dbReference type="PANTHER" id="PTHR43784:SF2">
    <property type="entry name" value="GDSL-LIKE LIPASE_ACYLHYDROLASE, PUTATIVE (AFU_ORTHOLOGUE AFUA_2G00820)-RELATED"/>
    <property type="match status" value="1"/>
</dbReference>
<gene>
    <name evidence="4" type="ORF">BLA24_19785</name>
</gene>
<proteinExistence type="predicted"/>
<dbReference type="OrthoDB" id="1828825at2"/>
<dbReference type="EMBL" id="NHZO01000151">
    <property type="protein sequence ID" value="PHQ49880.1"/>
    <property type="molecule type" value="Genomic_DNA"/>
</dbReference>
<dbReference type="Gene3D" id="3.40.50.1110">
    <property type="entry name" value="SGNH hydrolase"/>
    <property type="match status" value="1"/>
</dbReference>
<name>A0A2G1XF69_STRCJ</name>
<dbReference type="RefSeq" id="WP_099200369.1">
    <property type="nucleotide sequence ID" value="NZ_JBIRXA010000014.1"/>
</dbReference>
<evidence type="ECO:0000313" key="4">
    <source>
        <dbReference type="EMBL" id="PHQ49880.1"/>
    </source>
</evidence>
<feature type="domain" description="SGNH hydrolase-type esterase" evidence="3">
    <location>
        <begin position="231"/>
        <end position="423"/>
    </location>
</feature>
<dbReference type="PANTHER" id="PTHR43784">
    <property type="entry name" value="GDSL-LIKE LIPASE/ACYLHYDROLASE, PUTATIVE (AFU_ORTHOLOGUE AFUA_2G00820)-RELATED"/>
    <property type="match status" value="1"/>
</dbReference>
<dbReference type="Pfam" id="PF13472">
    <property type="entry name" value="Lipase_GDSL_2"/>
    <property type="match status" value="1"/>
</dbReference>
<feature type="region of interest" description="Disordered" evidence="1">
    <location>
        <begin position="35"/>
        <end position="73"/>
    </location>
</feature>
<evidence type="ECO:0000313" key="5">
    <source>
        <dbReference type="Proteomes" id="UP000222531"/>
    </source>
</evidence>
<evidence type="ECO:0000256" key="1">
    <source>
        <dbReference type="SAM" id="MobiDB-lite"/>
    </source>
</evidence>
<sequence>MNRPPLPRGAAYAVLAALAAVVIVVSTAIFLGVGGPGDDSDRGPRAPRRSAAPAVTGGWTGSWSTSPAAAEPNTAHGFADQTIRNVVHTTLAGSSARIQLSNLYGTQPLAISHATLALAAAPHSPAAEPGSMRPITFGGQPTAIIPAGQALVSDPVRFTVPYAADLLVTTYSPTPSGPATFHPHARQTSYLADGDQADATDGAPFVTRTTYWRYLTGVDVWNSEAHGSVAVLGDSITDGVSATVDADHRWTDYLAARLNSEPGAPRYGVLNEGISGNRVLLSGQGASPTANPSALERFDRDVLSRAGVRVVVVELGINDILRQPQQADPGRITAGLRQLVDRAHLRGLRVIGSTLTPFGGRTGAGPQHEAVRQGVNEEIRAGRVFDDVVDFDQALRDPEQPQRLLPAYDCGDHLHPSDAGYRAMADTLDVEKLKAQPAAAL</sequence>
<feature type="transmembrane region" description="Helical" evidence="2">
    <location>
        <begin position="12"/>
        <end position="33"/>
    </location>
</feature>
<organism evidence="4 5">
    <name type="scientific">Streptomyces cinnamoneus</name>
    <name type="common">Streptoverticillium cinnamoneum</name>
    <dbReference type="NCBI Taxonomy" id="53446"/>
    <lineage>
        <taxon>Bacteria</taxon>
        <taxon>Bacillati</taxon>
        <taxon>Actinomycetota</taxon>
        <taxon>Actinomycetes</taxon>
        <taxon>Kitasatosporales</taxon>
        <taxon>Streptomycetaceae</taxon>
        <taxon>Streptomyces</taxon>
        <taxon>Streptomyces cinnamoneus group</taxon>
    </lineage>
</organism>
<dbReference type="AlphaFoldDB" id="A0A2G1XF69"/>
<keyword evidence="4" id="KW-0378">Hydrolase</keyword>
<dbReference type="GO" id="GO:0016787">
    <property type="term" value="F:hydrolase activity"/>
    <property type="evidence" value="ECO:0007669"/>
    <property type="project" value="UniProtKB-KW"/>
</dbReference>
<dbReference type="SUPFAM" id="SSF52266">
    <property type="entry name" value="SGNH hydrolase"/>
    <property type="match status" value="1"/>
</dbReference>
<dbReference type="CDD" id="cd01830">
    <property type="entry name" value="XynE_like"/>
    <property type="match status" value="1"/>
</dbReference>
<evidence type="ECO:0000259" key="3">
    <source>
        <dbReference type="Pfam" id="PF13472"/>
    </source>
</evidence>
<keyword evidence="2" id="KW-0812">Transmembrane</keyword>
<keyword evidence="2" id="KW-1133">Transmembrane helix</keyword>
<dbReference type="InterPro" id="IPR036514">
    <property type="entry name" value="SGNH_hydro_sf"/>
</dbReference>